<protein>
    <submittedName>
        <fullName evidence="1">Uncharacterized protein</fullName>
    </submittedName>
</protein>
<proteinExistence type="predicted"/>
<organism evidence="1 2">
    <name type="scientific">Aspergillus pseudotamarii</name>
    <dbReference type="NCBI Taxonomy" id="132259"/>
    <lineage>
        <taxon>Eukaryota</taxon>
        <taxon>Fungi</taxon>
        <taxon>Dikarya</taxon>
        <taxon>Ascomycota</taxon>
        <taxon>Pezizomycotina</taxon>
        <taxon>Eurotiomycetes</taxon>
        <taxon>Eurotiomycetidae</taxon>
        <taxon>Eurotiales</taxon>
        <taxon>Aspergillaceae</taxon>
        <taxon>Aspergillus</taxon>
        <taxon>Aspergillus subgen. Circumdati</taxon>
    </lineage>
</organism>
<reference evidence="1 2" key="1">
    <citation type="submission" date="2019-04" db="EMBL/GenBank/DDBJ databases">
        <title>Friends and foes A comparative genomics study of 23 Aspergillus species from section Flavi.</title>
        <authorList>
            <consortium name="DOE Joint Genome Institute"/>
            <person name="Kjaerbolling I."/>
            <person name="Vesth T."/>
            <person name="Frisvad J.C."/>
            <person name="Nybo J.L."/>
            <person name="Theobald S."/>
            <person name="Kildgaard S."/>
            <person name="Isbrandt T."/>
            <person name="Kuo A."/>
            <person name="Sato A."/>
            <person name="Lyhne E.K."/>
            <person name="Kogle M.E."/>
            <person name="Wiebenga A."/>
            <person name="Kun R.S."/>
            <person name="Lubbers R.J."/>
            <person name="Makela M.R."/>
            <person name="Barry K."/>
            <person name="Chovatia M."/>
            <person name="Clum A."/>
            <person name="Daum C."/>
            <person name="Haridas S."/>
            <person name="He G."/>
            <person name="LaButti K."/>
            <person name="Lipzen A."/>
            <person name="Mondo S."/>
            <person name="Riley R."/>
            <person name="Salamov A."/>
            <person name="Simmons B.A."/>
            <person name="Magnuson J.K."/>
            <person name="Henrissat B."/>
            <person name="Mortensen U.H."/>
            <person name="Larsen T.O."/>
            <person name="Devries R.P."/>
            <person name="Grigoriev I.V."/>
            <person name="Machida M."/>
            <person name="Baker S.E."/>
            <person name="Andersen M.R."/>
        </authorList>
    </citation>
    <scope>NUCLEOTIDE SEQUENCE [LARGE SCALE GENOMIC DNA]</scope>
    <source>
        <strain evidence="1 2">CBS 117625</strain>
    </source>
</reference>
<accession>A0A5N6TAP5</accession>
<evidence type="ECO:0000313" key="1">
    <source>
        <dbReference type="EMBL" id="KAE8143445.1"/>
    </source>
</evidence>
<sequence length="127" mass="13896">MLGVTSVCASCSNFISDCSLPCVNPVLVRLCFIRLGTSHRSTCLVSGTKNQVSTLETESELFCSIICPRLGGLLQRARHIEALVCWHKIPAAEAPRSTGDDLTPVGHFQTLARAYQLSILLELYRMS</sequence>
<dbReference type="AlphaFoldDB" id="A0A5N6TAP5"/>
<dbReference type="OrthoDB" id="39175at2759"/>
<dbReference type="EMBL" id="ML743552">
    <property type="protein sequence ID" value="KAE8143445.1"/>
    <property type="molecule type" value="Genomic_DNA"/>
</dbReference>
<name>A0A5N6TAP5_ASPPS</name>
<dbReference type="GeneID" id="43647957"/>
<gene>
    <name evidence="1" type="ORF">BDV38DRAFT_67257</name>
</gene>
<dbReference type="Proteomes" id="UP000325672">
    <property type="component" value="Unassembled WGS sequence"/>
</dbReference>
<dbReference type="RefSeq" id="XP_031919508.1">
    <property type="nucleotide sequence ID" value="XM_032063747.1"/>
</dbReference>
<evidence type="ECO:0000313" key="2">
    <source>
        <dbReference type="Proteomes" id="UP000325672"/>
    </source>
</evidence>
<keyword evidence="2" id="KW-1185">Reference proteome</keyword>